<proteinExistence type="predicted"/>
<dbReference type="HOGENOM" id="CLU_1244485_0_0_4"/>
<dbReference type="Proteomes" id="UP000002429">
    <property type="component" value="Chromosome"/>
</dbReference>
<dbReference type="KEGG" id="rme:Rmet_2170"/>
<dbReference type="STRING" id="266264.Rmet_2170"/>
<keyword evidence="1" id="KW-0175">Coiled coil</keyword>
<evidence type="ECO:0000256" key="1">
    <source>
        <dbReference type="SAM" id="Coils"/>
    </source>
</evidence>
<dbReference type="RefSeq" id="WP_011516879.1">
    <property type="nucleotide sequence ID" value="NC_007973.1"/>
</dbReference>
<dbReference type="EMBL" id="CP000352">
    <property type="protein sequence ID" value="ABF09049.1"/>
    <property type="molecule type" value="Genomic_DNA"/>
</dbReference>
<feature type="coiled-coil region" evidence="1">
    <location>
        <begin position="109"/>
        <end position="143"/>
    </location>
</feature>
<keyword evidence="3" id="KW-1185">Reference proteome</keyword>
<evidence type="ECO:0000313" key="2">
    <source>
        <dbReference type="EMBL" id="ABF09049.1"/>
    </source>
</evidence>
<organism evidence="2 3">
    <name type="scientific">Cupriavidus metallidurans (strain ATCC 43123 / DSM 2839 / NBRC 102507 / CH34)</name>
    <name type="common">Ralstonia metallidurans</name>
    <dbReference type="NCBI Taxonomy" id="266264"/>
    <lineage>
        <taxon>Bacteria</taxon>
        <taxon>Pseudomonadati</taxon>
        <taxon>Pseudomonadota</taxon>
        <taxon>Betaproteobacteria</taxon>
        <taxon>Burkholderiales</taxon>
        <taxon>Burkholderiaceae</taxon>
        <taxon>Cupriavidus</taxon>
    </lineage>
</organism>
<sequence length="222" mass="25421">MKKPSSFAAWQEANQVRREAIIEDYLQYLGKTRVRVRNPTDLADLVARHIAQVEDGPCNKSTLMRNFRYKAKILTYQAEHSESGSRSLRPRGVTDPSTNALVTIAKLEAGNLKREVGRLNIYINSLEEQLEQYQQQGRQRLSELVAHKAESGAHRISDYEFKFVRTCQALRALVSHMNLVLEVDTKAQRILDRSKRRNNVIVDNEIAGPFIEWLASVSEEVK</sequence>
<accession>Q1LLC7</accession>
<reference evidence="3" key="1">
    <citation type="journal article" date="2010" name="PLoS ONE">
        <title>The complete genome sequence of Cupriavidus metallidurans strain CH34, a master survivalist in harsh and anthropogenic environments.</title>
        <authorList>
            <person name="Janssen P.J."/>
            <person name="Van Houdt R."/>
            <person name="Moors H."/>
            <person name="Monsieurs P."/>
            <person name="Morin N."/>
            <person name="Michaux A."/>
            <person name="Benotmane M.A."/>
            <person name="Leys N."/>
            <person name="Vallaeys T."/>
            <person name="Lapidus A."/>
            <person name="Monchy S."/>
            <person name="Medigue C."/>
            <person name="Taghavi S."/>
            <person name="McCorkle S."/>
            <person name="Dunn J."/>
            <person name="van der Lelie D."/>
            <person name="Mergeay M."/>
        </authorList>
    </citation>
    <scope>NUCLEOTIDE SEQUENCE [LARGE SCALE GENOMIC DNA]</scope>
    <source>
        <strain evidence="3">ATCC 43123 / DSM 2839 / NBRC 102507 / CH34</strain>
    </source>
</reference>
<gene>
    <name evidence="2" type="ordered locus">Rmet_2170</name>
</gene>
<dbReference type="AlphaFoldDB" id="Q1LLC7"/>
<evidence type="ECO:0000313" key="3">
    <source>
        <dbReference type="Proteomes" id="UP000002429"/>
    </source>
</evidence>
<protein>
    <submittedName>
        <fullName evidence="2">Uncharacterized protein</fullName>
    </submittedName>
</protein>
<name>Q1LLC7_CUPMC</name>